<gene>
    <name evidence="2" type="ORF">ACFSAU_00355</name>
</gene>
<dbReference type="AlphaFoldDB" id="A0ABD6BP23"/>
<evidence type="ECO:0000313" key="3">
    <source>
        <dbReference type="Proteomes" id="UP001597139"/>
    </source>
</evidence>
<keyword evidence="3" id="KW-1185">Reference proteome</keyword>
<reference evidence="2 3" key="1">
    <citation type="journal article" date="2019" name="Int. J. Syst. Evol. Microbiol.">
        <title>The Global Catalogue of Microorganisms (GCM) 10K type strain sequencing project: providing services to taxonomists for standard genome sequencing and annotation.</title>
        <authorList>
            <consortium name="The Broad Institute Genomics Platform"/>
            <consortium name="The Broad Institute Genome Sequencing Center for Infectious Disease"/>
            <person name="Wu L."/>
            <person name="Ma J."/>
        </authorList>
    </citation>
    <scope>NUCLEOTIDE SEQUENCE [LARGE SCALE GENOMIC DNA]</scope>
    <source>
        <strain evidence="2 3">CGMCC 1.12859</strain>
    </source>
</reference>
<protein>
    <submittedName>
        <fullName evidence="2">Uncharacterized protein</fullName>
    </submittedName>
</protein>
<feature type="transmembrane region" description="Helical" evidence="1">
    <location>
        <begin position="72"/>
        <end position="94"/>
    </location>
</feature>
<name>A0ABD6BP23_9EURY</name>
<proteinExistence type="predicted"/>
<keyword evidence="1" id="KW-1133">Transmembrane helix</keyword>
<feature type="transmembrane region" description="Helical" evidence="1">
    <location>
        <begin position="44"/>
        <end position="65"/>
    </location>
</feature>
<dbReference type="Proteomes" id="UP001597139">
    <property type="component" value="Unassembled WGS sequence"/>
</dbReference>
<keyword evidence="1" id="KW-0812">Transmembrane</keyword>
<evidence type="ECO:0000256" key="1">
    <source>
        <dbReference type="SAM" id="Phobius"/>
    </source>
</evidence>
<dbReference type="EMBL" id="JBHUCZ010000001">
    <property type="protein sequence ID" value="MFD1565933.1"/>
    <property type="molecule type" value="Genomic_DNA"/>
</dbReference>
<evidence type="ECO:0000313" key="2">
    <source>
        <dbReference type="EMBL" id="MFD1565933.1"/>
    </source>
</evidence>
<dbReference type="RefSeq" id="WP_267645174.1">
    <property type="nucleotide sequence ID" value="NZ_JANHGR010000001.1"/>
</dbReference>
<feature type="transmembrane region" description="Helical" evidence="1">
    <location>
        <begin position="114"/>
        <end position="141"/>
    </location>
</feature>
<keyword evidence="1" id="KW-0472">Membrane</keyword>
<sequence length="145" mass="14761">MDPVAPLLLVGLWLFDAAVLAPLLLFESTRRLFAGRPTGTLLGNYAVVATAYAVVHVLVLFAPGIATGTVGVGWIVASTLALLLGSALAVGVVAPRLDWWDPSAGDGWDGRLALVAVAAGYVGVVVVLAVVAALGVLLVFANYPG</sequence>
<accession>A0ABD6BP23</accession>
<comment type="caution">
    <text evidence="2">The sequence shown here is derived from an EMBL/GenBank/DDBJ whole genome shotgun (WGS) entry which is preliminary data.</text>
</comment>
<organism evidence="2 3">
    <name type="scientific">Halolamina litorea</name>
    <dbReference type="NCBI Taxonomy" id="1515593"/>
    <lineage>
        <taxon>Archaea</taxon>
        <taxon>Methanobacteriati</taxon>
        <taxon>Methanobacteriota</taxon>
        <taxon>Stenosarchaea group</taxon>
        <taxon>Halobacteria</taxon>
        <taxon>Halobacteriales</taxon>
        <taxon>Haloferacaceae</taxon>
    </lineage>
</organism>